<feature type="region of interest" description="Disordered" evidence="1">
    <location>
        <begin position="120"/>
        <end position="142"/>
    </location>
</feature>
<sequence>MKTNPHKSAKEVYCLPLLDAMQMANLSWKRVSCKTILNGWKHTRIIAALNQQPFSSSTPANHNLATDPELRSVIDETSIVLKKLKWCKGLDESTSEEPKDELERFCDVTRTPIHMTEISDCHSQHHPCSQPTASRDADQPEL</sequence>
<organism evidence="2 3">
    <name type="scientific">Cronartium quercuum f. sp. fusiforme G11</name>
    <dbReference type="NCBI Taxonomy" id="708437"/>
    <lineage>
        <taxon>Eukaryota</taxon>
        <taxon>Fungi</taxon>
        <taxon>Dikarya</taxon>
        <taxon>Basidiomycota</taxon>
        <taxon>Pucciniomycotina</taxon>
        <taxon>Pucciniomycetes</taxon>
        <taxon>Pucciniales</taxon>
        <taxon>Coleosporiaceae</taxon>
        <taxon>Cronartium</taxon>
    </lineage>
</organism>
<keyword evidence="3" id="KW-1185">Reference proteome</keyword>
<name>A0A9P6NNV7_9BASI</name>
<gene>
    <name evidence="2" type="ORF">CROQUDRAFT_91279</name>
</gene>
<reference evidence="2" key="1">
    <citation type="submission" date="2013-11" db="EMBL/GenBank/DDBJ databases">
        <title>Genome sequence of the fusiform rust pathogen reveals effectors for host alternation and coevolution with pine.</title>
        <authorList>
            <consortium name="DOE Joint Genome Institute"/>
            <person name="Smith K."/>
            <person name="Pendleton A."/>
            <person name="Kubisiak T."/>
            <person name="Anderson C."/>
            <person name="Salamov A."/>
            <person name="Aerts A."/>
            <person name="Riley R."/>
            <person name="Clum A."/>
            <person name="Lindquist E."/>
            <person name="Ence D."/>
            <person name="Campbell M."/>
            <person name="Kronenberg Z."/>
            <person name="Feau N."/>
            <person name="Dhillon B."/>
            <person name="Hamelin R."/>
            <person name="Burleigh J."/>
            <person name="Smith J."/>
            <person name="Yandell M."/>
            <person name="Nelson C."/>
            <person name="Grigoriev I."/>
            <person name="Davis J."/>
        </authorList>
    </citation>
    <scope>NUCLEOTIDE SEQUENCE</scope>
    <source>
        <strain evidence="2">G11</strain>
    </source>
</reference>
<accession>A0A9P6NNV7</accession>
<comment type="caution">
    <text evidence="2">The sequence shown here is derived from an EMBL/GenBank/DDBJ whole genome shotgun (WGS) entry which is preliminary data.</text>
</comment>
<dbReference type="AlphaFoldDB" id="A0A9P6NNV7"/>
<evidence type="ECO:0000256" key="1">
    <source>
        <dbReference type="SAM" id="MobiDB-lite"/>
    </source>
</evidence>
<protein>
    <submittedName>
        <fullName evidence="2">Uncharacterized protein</fullName>
    </submittedName>
</protein>
<dbReference type="EMBL" id="MU167246">
    <property type="protein sequence ID" value="KAG0147572.1"/>
    <property type="molecule type" value="Genomic_DNA"/>
</dbReference>
<dbReference type="Proteomes" id="UP000886653">
    <property type="component" value="Unassembled WGS sequence"/>
</dbReference>
<proteinExistence type="predicted"/>
<evidence type="ECO:0000313" key="2">
    <source>
        <dbReference type="EMBL" id="KAG0147572.1"/>
    </source>
</evidence>
<evidence type="ECO:0000313" key="3">
    <source>
        <dbReference type="Proteomes" id="UP000886653"/>
    </source>
</evidence>
<dbReference type="OrthoDB" id="162969at2759"/>